<keyword evidence="1" id="KW-0966">Cell projection</keyword>
<evidence type="ECO:0000313" key="1">
    <source>
        <dbReference type="EMBL" id="GAV22556.1"/>
    </source>
</evidence>
<reference evidence="2" key="1">
    <citation type="submission" date="2016-12" db="EMBL/GenBank/DDBJ databases">
        <title>Draft Genome Sequences od Carboxydothermus pertinax and islandicus, Hydrogenogenic Carboxydotrophic Bacteria.</title>
        <authorList>
            <person name="Fukuyama Y."/>
            <person name="Ohmae K."/>
            <person name="Yoneda Y."/>
            <person name="Yoshida T."/>
            <person name="Sako Y."/>
        </authorList>
    </citation>
    <scope>NUCLEOTIDE SEQUENCE [LARGE SCALE GENOMIC DNA]</scope>
    <source>
        <strain evidence="2">Ug1</strain>
    </source>
</reference>
<proteinExistence type="predicted"/>
<gene>
    <name evidence="1" type="ORF">cpu_10660</name>
</gene>
<name>A0A1L8CUG0_9THEO</name>
<keyword evidence="1" id="KW-0969">Cilium</keyword>
<dbReference type="Proteomes" id="UP000187485">
    <property type="component" value="Unassembled WGS sequence"/>
</dbReference>
<protein>
    <submittedName>
        <fullName evidence="1">Flagellar basal-body rod protein FlgB</fullName>
    </submittedName>
</protein>
<comment type="caution">
    <text evidence="1">The sequence shown here is derived from an EMBL/GenBank/DDBJ whole genome shotgun (WGS) entry which is preliminary data.</text>
</comment>
<accession>A0A1L8CUG0</accession>
<dbReference type="STRING" id="870242.cpu_10660"/>
<evidence type="ECO:0000313" key="2">
    <source>
        <dbReference type="Proteomes" id="UP000187485"/>
    </source>
</evidence>
<sequence>MAEVTRESSTALRIDQNNVDIETEMVDLAYNQLYYETAVERLKGTFASLETVITGGRR</sequence>
<keyword evidence="1" id="KW-0282">Flagellum</keyword>
<dbReference type="AlphaFoldDB" id="A0A1L8CUG0"/>
<organism evidence="1 2">
    <name type="scientific">Carboxydothermus pertinax</name>
    <dbReference type="NCBI Taxonomy" id="870242"/>
    <lineage>
        <taxon>Bacteria</taxon>
        <taxon>Bacillati</taxon>
        <taxon>Bacillota</taxon>
        <taxon>Clostridia</taxon>
        <taxon>Thermoanaerobacterales</taxon>
        <taxon>Thermoanaerobacteraceae</taxon>
        <taxon>Carboxydothermus</taxon>
    </lineage>
</organism>
<keyword evidence="2" id="KW-1185">Reference proteome</keyword>
<dbReference type="EMBL" id="BDJK01000015">
    <property type="protein sequence ID" value="GAV22556.1"/>
    <property type="molecule type" value="Genomic_DNA"/>
</dbReference>